<dbReference type="RefSeq" id="XP_003012661.1">
    <property type="nucleotide sequence ID" value="XM_003012615.1"/>
</dbReference>
<dbReference type="eggNOG" id="ENOG502SSWV">
    <property type="taxonomic scope" value="Eukaryota"/>
</dbReference>
<evidence type="ECO:0000256" key="1">
    <source>
        <dbReference type="SAM" id="MobiDB-lite"/>
    </source>
</evidence>
<evidence type="ECO:0000259" key="3">
    <source>
        <dbReference type="Pfam" id="PF24808"/>
    </source>
</evidence>
<proteinExistence type="predicted"/>
<keyword evidence="2" id="KW-0472">Membrane</keyword>
<evidence type="ECO:0000256" key="2">
    <source>
        <dbReference type="SAM" id="Phobius"/>
    </source>
</evidence>
<dbReference type="Pfam" id="PF24808">
    <property type="entry name" value="DUF7707"/>
    <property type="match status" value="2"/>
</dbReference>
<feature type="transmembrane region" description="Helical" evidence="2">
    <location>
        <begin position="104"/>
        <end position="129"/>
    </location>
</feature>
<dbReference type="PANTHER" id="PTHR38118:SF2">
    <property type="entry name" value="CDP-ALCOHOL PHOSPHATIDYLTRANSFERASE PROTEIN"/>
    <property type="match status" value="1"/>
</dbReference>
<feature type="domain" description="DUF7707" evidence="3">
    <location>
        <begin position="278"/>
        <end position="338"/>
    </location>
</feature>
<dbReference type="AlphaFoldDB" id="D4AXJ3"/>
<dbReference type="PANTHER" id="PTHR38118">
    <property type="entry name" value="ANCHORED CELL WALL PROTEIN 11-RELATED"/>
    <property type="match status" value="1"/>
</dbReference>
<name>D4AXJ3_ARTBC</name>
<keyword evidence="5" id="KW-1185">Reference proteome</keyword>
<dbReference type="Proteomes" id="UP000008866">
    <property type="component" value="Unassembled WGS sequence"/>
</dbReference>
<evidence type="ECO:0000313" key="5">
    <source>
        <dbReference type="Proteomes" id="UP000008866"/>
    </source>
</evidence>
<evidence type="ECO:0000313" key="4">
    <source>
        <dbReference type="EMBL" id="EFE32021.1"/>
    </source>
</evidence>
<feature type="domain" description="DUF7707" evidence="3">
    <location>
        <begin position="227"/>
        <end position="265"/>
    </location>
</feature>
<dbReference type="HOGENOM" id="CLU_696748_0_0_1"/>
<sequence length="403" mass="43385">MLRFQGDRAPPALLSPLFPSDLARASSHEPAIEHSDWPCRVLPGTNEAQSQSVVKPDPILCTFGEPPFAAREATARRSRDKQKKQKGLGSLYKIRGRQKSRALFLFRQSAILFLLLVFFIFFPSSSLLACLFSSSSPASLPSSLHQLSVFLYGFVCSSRPIFSDALAAGSTLTLSLSLSFSLDRSLHHSYGQFTTAATMLFSSLVVLPVLASTVTALGSNYTVPPDFNAGAISPEEKANWCEAEANTCNDVCGSYLINRCDPVKLYSLLFLYFYSRVSTLEFSCQCQNGTVPQIDQYKNSLPWFICQATFSQCIKAHPDDADGQQVCKDNQEKCGKLDATPPGDSSTTSASSEPTASSTGSSPSATTTGPAPTHTNAAAIMAAKDYSLGIFATVVLGVFGILL</sequence>
<keyword evidence="2" id="KW-0812">Transmembrane</keyword>
<dbReference type="InterPro" id="IPR056124">
    <property type="entry name" value="DUF7707"/>
</dbReference>
<dbReference type="EMBL" id="ABSU01000017">
    <property type="protein sequence ID" value="EFE32021.1"/>
    <property type="molecule type" value="Genomic_DNA"/>
</dbReference>
<feature type="compositionally biased region" description="Low complexity" evidence="1">
    <location>
        <begin position="339"/>
        <end position="371"/>
    </location>
</feature>
<accession>D4AXJ3</accession>
<dbReference type="KEGG" id="abe:ARB_00912"/>
<gene>
    <name evidence="4" type="ORF">ARB_00912</name>
</gene>
<comment type="caution">
    <text evidence="4">The sequence shown here is derived from an EMBL/GenBank/DDBJ whole genome shotgun (WGS) entry which is preliminary data.</text>
</comment>
<feature type="region of interest" description="Disordered" evidence="1">
    <location>
        <begin position="337"/>
        <end position="371"/>
    </location>
</feature>
<reference evidence="5" key="1">
    <citation type="journal article" date="2011" name="Genome Biol.">
        <title>Comparative and functional genomics provide insights into the pathogenicity of dermatophytic fungi.</title>
        <authorList>
            <person name="Burmester A."/>
            <person name="Shelest E."/>
            <person name="Gloeckner G."/>
            <person name="Heddergott C."/>
            <person name="Schindler S."/>
            <person name="Staib P."/>
            <person name="Heidel A."/>
            <person name="Felder M."/>
            <person name="Petzold A."/>
            <person name="Szafranski K."/>
            <person name="Feuermann M."/>
            <person name="Pedruzzi I."/>
            <person name="Priebe S."/>
            <person name="Groth M."/>
            <person name="Winkler R."/>
            <person name="Li W."/>
            <person name="Kniemeyer O."/>
            <person name="Schroeckh V."/>
            <person name="Hertweck C."/>
            <person name="Hube B."/>
            <person name="White T.C."/>
            <person name="Platzer M."/>
            <person name="Guthke R."/>
            <person name="Heitman J."/>
            <person name="Woestemeyer J."/>
            <person name="Zipfel P.F."/>
            <person name="Monod M."/>
            <person name="Brakhage A.A."/>
        </authorList>
    </citation>
    <scope>NUCLEOTIDE SEQUENCE [LARGE SCALE GENOMIC DNA]</scope>
    <source>
        <strain evidence="5">ATCC MYA-4681 / CBS 112371</strain>
    </source>
</reference>
<organism evidence="4 5">
    <name type="scientific">Arthroderma benhamiae (strain ATCC MYA-4681 / CBS 112371)</name>
    <name type="common">Trichophyton mentagrophytes</name>
    <dbReference type="NCBI Taxonomy" id="663331"/>
    <lineage>
        <taxon>Eukaryota</taxon>
        <taxon>Fungi</taxon>
        <taxon>Dikarya</taxon>
        <taxon>Ascomycota</taxon>
        <taxon>Pezizomycotina</taxon>
        <taxon>Eurotiomycetes</taxon>
        <taxon>Eurotiomycetidae</taxon>
        <taxon>Onygenales</taxon>
        <taxon>Arthrodermataceae</taxon>
        <taxon>Trichophyton</taxon>
    </lineage>
</organism>
<dbReference type="GeneID" id="9522739"/>
<protein>
    <recommendedName>
        <fullName evidence="3">DUF7707 domain-containing protein</fullName>
    </recommendedName>
</protein>
<keyword evidence="2" id="KW-1133">Transmembrane helix</keyword>